<sequence length="206" mass="22971">MNIKVLICDDDKLIRESLKILLPLDSEITVVSEACNGLEAIEICKNTKVDVALLDIRMPKVNGVEAVKKIVSETNTKCLILTTFDEEKYVNEALRYGAKGYILKNNSPEQIINAIKSVYNDTIVMNENILGKIRGNEVEPKISSGKFTEREVEIIKAIAEGLSNKEVGKKLFISDGTARNYITTILDKTGLEHRTQIAIQYLKGNL</sequence>
<keyword evidence="4" id="KW-0238">DNA-binding</keyword>
<dbReference type="CDD" id="cd06170">
    <property type="entry name" value="LuxR_C_like"/>
    <property type="match status" value="1"/>
</dbReference>
<dbReference type="InterPro" id="IPR011006">
    <property type="entry name" value="CheY-like_superfamily"/>
</dbReference>
<evidence type="ECO:0000256" key="6">
    <source>
        <dbReference type="ARBA" id="ARBA00024867"/>
    </source>
</evidence>
<reference evidence="10 11" key="1">
    <citation type="submission" date="2020-08" db="EMBL/GenBank/DDBJ databases">
        <title>Clostridia isolated from Swiss meat.</title>
        <authorList>
            <person name="Wambui J."/>
            <person name="Stevens M.J.A."/>
            <person name="Stephan R."/>
        </authorList>
    </citation>
    <scope>NUCLEOTIDE SEQUENCE [LARGE SCALE GENOMIC DNA]</scope>
    <source>
        <strain evidence="10 11">CM001</strain>
    </source>
</reference>
<keyword evidence="5" id="KW-0804">Transcription</keyword>
<dbReference type="PANTHER" id="PTHR43214">
    <property type="entry name" value="TWO-COMPONENT RESPONSE REGULATOR"/>
    <property type="match status" value="1"/>
</dbReference>
<dbReference type="GO" id="GO:0000160">
    <property type="term" value="P:phosphorelay signal transduction system"/>
    <property type="evidence" value="ECO:0007669"/>
    <property type="project" value="InterPro"/>
</dbReference>
<keyword evidence="2 7" id="KW-0597">Phosphoprotein</keyword>
<feature type="domain" description="Response regulatory" evidence="9">
    <location>
        <begin position="4"/>
        <end position="119"/>
    </location>
</feature>
<dbReference type="RefSeq" id="WP_185163687.1">
    <property type="nucleotide sequence ID" value="NZ_JACKWV010000001.1"/>
</dbReference>
<evidence type="ECO:0000256" key="2">
    <source>
        <dbReference type="ARBA" id="ARBA00022553"/>
    </source>
</evidence>
<dbReference type="InterPro" id="IPR016032">
    <property type="entry name" value="Sig_transdc_resp-reg_C-effctor"/>
</dbReference>
<keyword evidence="3" id="KW-0805">Transcription regulation</keyword>
<name>A0A7X0R6C6_9CLOT</name>
<dbReference type="InterPro" id="IPR001789">
    <property type="entry name" value="Sig_transdc_resp-reg_receiver"/>
</dbReference>
<dbReference type="PROSITE" id="PS50043">
    <property type="entry name" value="HTH_LUXR_2"/>
    <property type="match status" value="1"/>
</dbReference>
<dbReference type="InterPro" id="IPR039420">
    <property type="entry name" value="WalR-like"/>
</dbReference>
<dbReference type="SMART" id="SM00421">
    <property type="entry name" value="HTH_LUXR"/>
    <property type="match status" value="1"/>
</dbReference>
<dbReference type="PRINTS" id="PR00038">
    <property type="entry name" value="HTHLUXR"/>
</dbReference>
<evidence type="ECO:0000256" key="4">
    <source>
        <dbReference type="ARBA" id="ARBA00023125"/>
    </source>
</evidence>
<dbReference type="SMART" id="SM00448">
    <property type="entry name" value="REC"/>
    <property type="match status" value="1"/>
</dbReference>
<evidence type="ECO:0000259" key="9">
    <source>
        <dbReference type="PROSITE" id="PS50110"/>
    </source>
</evidence>
<evidence type="ECO:0000259" key="8">
    <source>
        <dbReference type="PROSITE" id="PS50043"/>
    </source>
</evidence>
<accession>A0A7X0R6C6</accession>
<dbReference type="CDD" id="cd17535">
    <property type="entry name" value="REC_NarL-like"/>
    <property type="match status" value="1"/>
</dbReference>
<evidence type="ECO:0000313" key="10">
    <source>
        <dbReference type="EMBL" id="MBB6713989.1"/>
    </source>
</evidence>
<evidence type="ECO:0000256" key="3">
    <source>
        <dbReference type="ARBA" id="ARBA00023015"/>
    </source>
</evidence>
<dbReference type="Pfam" id="PF00072">
    <property type="entry name" value="Response_reg"/>
    <property type="match status" value="1"/>
</dbReference>
<evidence type="ECO:0000256" key="1">
    <source>
        <dbReference type="ARBA" id="ARBA00018672"/>
    </source>
</evidence>
<dbReference type="SUPFAM" id="SSF46894">
    <property type="entry name" value="C-terminal effector domain of the bipartite response regulators"/>
    <property type="match status" value="1"/>
</dbReference>
<evidence type="ECO:0000256" key="7">
    <source>
        <dbReference type="PROSITE-ProRule" id="PRU00169"/>
    </source>
</evidence>
<gene>
    <name evidence="10" type="ORF">H7E68_04465</name>
</gene>
<dbReference type="AlphaFoldDB" id="A0A7X0R6C6"/>
<dbReference type="GO" id="GO:0003677">
    <property type="term" value="F:DNA binding"/>
    <property type="evidence" value="ECO:0007669"/>
    <property type="project" value="UniProtKB-KW"/>
</dbReference>
<dbReference type="SUPFAM" id="SSF52172">
    <property type="entry name" value="CheY-like"/>
    <property type="match status" value="1"/>
</dbReference>
<dbReference type="InterPro" id="IPR058245">
    <property type="entry name" value="NreC/VraR/RcsB-like_REC"/>
</dbReference>
<dbReference type="Gene3D" id="3.40.50.2300">
    <property type="match status" value="1"/>
</dbReference>
<evidence type="ECO:0000256" key="5">
    <source>
        <dbReference type="ARBA" id="ARBA00023163"/>
    </source>
</evidence>
<dbReference type="EMBL" id="JACKWY010000002">
    <property type="protein sequence ID" value="MBB6713989.1"/>
    <property type="molecule type" value="Genomic_DNA"/>
</dbReference>
<proteinExistence type="predicted"/>
<organism evidence="10 11">
    <name type="scientific">Clostridium gasigenes</name>
    <dbReference type="NCBI Taxonomy" id="94869"/>
    <lineage>
        <taxon>Bacteria</taxon>
        <taxon>Bacillati</taxon>
        <taxon>Bacillota</taxon>
        <taxon>Clostridia</taxon>
        <taxon>Eubacteriales</taxon>
        <taxon>Clostridiaceae</taxon>
        <taxon>Clostridium</taxon>
    </lineage>
</organism>
<feature type="domain" description="HTH luxR-type" evidence="8">
    <location>
        <begin position="140"/>
        <end position="205"/>
    </location>
</feature>
<protein>
    <recommendedName>
        <fullName evidence="1">Stage 0 sporulation protein A homolog</fullName>
    </recommendedName>
</protein>
<comment type="caution">
    <text evidence="10">The sequence shown here is derived from an EMBL/GenBank/DDBJ whole genome shotgun (WGS) entry which is preliminary data.</text>
</comment>
<feature type="modified residue" description="4-aspartylphosphate" evidence="7">
    <location>
        <position position="55"/>
    </location>
</feature>
<dbReference type="Proteomes" id="UP000585258">
    <property type="component" value="Unassembled WGS sequence"/>
</dbReference>
<dbReference type="PANTHER" id="PTHR43214:SF40">
    <property type="entry name" value="TRANSCRIPTIONAL REGULATORY PROTEIN LNRK"/>
    <property type="match status" value="1"/>
</dbReference>
<dbReference type="InterPro" id="IPR000792">
    <property type="entry name" value="Tscrpt_reg_LuxR_C"/>
</dbReference>
<dbReference type="PROSITE" id="PS50110">
    <property type="entry name" value="RESPONSE_REGULATORY"/>
    <property type="match status" value="1"/>
</dbReference>
<evidence type="ECO:0000313" key="11">
    <source>
        <dbReference type="Proteomes" id="UP000585258"/>
    </source>
</evidence>
<dbReference type="GO" id="GO:0006355">
    <property type="term" value="P:regulation of DNA-templated transcription"/>
    <property type="evidence" value="ECO:0007669"/>
    <property type="project" value="InterPro"/>
</dbReference>
<dbReference type="Pfam" id="PF00196">
    <property type="entry name" value="GerE"/>
    <property type="match status" value="1"/>
</dbReference>
<comment type="function">
    <text evidence="6">May play the central regulatory role in sporulation. It may be an element of the effector pathway responsible for the activation of sporulation genes in response to nutritional stress. Spo0A may act in concert with spo0H (a sigma factor) to control the expression of some genes that are critical to the sporulation process.</text>
</comment>